<dbReference type="GO" id="GO:0003677">
    <property type="term" value="F:DNA binding"/>
    <property type="evidence" value="ECO:0007669"/>
    <property type="project" value="UniProtKB-KW"/>
</dbReference>
<keyword evidence="5" id="KW-0804">Transcription</keyword>
<evidence type="ECO:0000256" key="3">
    <source>
        <dbReference type="ARBA" id="ARBA00023015"/>
    </source>
</evidence>
<organism evidence="10 11">
    <name type="scientific">Candidatus Egerieimonas intestinavium</name>
    <dbReference type="NCBI Taxonomy" id="2840777"/>
    <lineage>
        <taxon>Bacteria</taxon>
        <taxon>Bacillati</taxon>
        <taxon>Bacillota</taxon>
        <taxon>Clostridia</taxon>
        <taxon>Lachnospirales</taxon>
        <taxon>Lachnospiraceae</taxon>
        <taxon>Lachnospiraceae incertae sedis</taxon>
        <taxon>Candidatus Egerieimonas</taxon>
    </lineage>
</organism>
<dbReference type="EMBL" id="DVHU01000116">
    <property type="protein sequence ID" value="HIR94357.1"/>
    <property type="molecule type" value="Genomic_DNA"/>
</dbReference>
<evidence type="ECO:0000256" key="1">
    <source>
        <dbReference type="ARBA" id="ARBA00018672"/>
    </source>
</evidence>
<dbReference type="InterPro" id="IPR000792">
    <property type="entry name" value="Tscrpt_reg_LuxR_C"/>
</dbReference>
<evidence type="ECO:0000313" key="11">
    <source>
        <dbReference type="Proteomes" id="UP000886841"/>
    </source>
</evidence>
<dbReference type="GO" id="GO:0000160">
    <property type="term" value="P:phosphorelay signal transduction system"/>
    <property type="evidence" value="ECO:0007669"/>
    <property type="project" value="InterPro"/>
</dbReference>
<comment type="function">
    <text evidence="6">May play the central regulatory role in sporulation. It may be an element of the effector pathway responsible for the activation of sporulation genes in response to nutritional stress. Spo0A may act in concert with spo0H (a sigma factor) to control the expression of some genes that are critical to the sporulation process.</text>
</comment>
<proteinExistence type="predicted"/>
<dbReference type="PRINTS" id="PR00038">
    <property type="entry name" value="HTHLUXR"/>
</dbReference>
<dbReference type="Proteomes" id="UP000886841">
    <property type="component" value="Unassembled WGS sequence"/>
</dbReference>
<keyword evidence="4" id="KW-0238">DNA-binding</keyword>
<dbReference type="CDD" id="cd17535">
    <property type="entry name" value="REC_NarL-like"/>
    <property type="match status" value="1"/>
</dbReference>
<dbReference type="Gene3D" id="3.40.50.2300">
    <property type="match status" value="1"/>
</dbReference>
<dbReference type="SMART" id="SM00448">
    <property type="entry name" value="REC"/>
    <property type="match status" value="1"/>
</dbReference>
<evidence type="ECO:0000256" key="7">
    <source>
        <dbReference type="PROSITE-ProRule" id="PRU00169"/>
    </source>
</evidence>
<dbReference type="InterPro" id="IPR011006">
    <property type="entry name" value="CheY-like_superfamily"/>
</dbReference>
<dbReference type="InterPro" id="IPR016032">
    <property type="entry name" value="Sig_transdc_resp-reg_C-effctor"/>
</dbReference>
<reference evidence="10" key="2">
    <citation type="journal article" date="2021" name="PeerJ">
        <title>Extensive microbial diversity within the chicken gut microbiome revealed by metagenomics and culture.</title>
        <authorList>
            <person name="Gilroy R."/>
            <person name="Ravi A."/>
            <person name="Getino M."/>
            <person name="Pursley I."/>
            <person name="Horton D.L."/>
            <person name="Alikhan N.F."/>
            <person name="Baker D."/>
            <person name="Gharbi K."/>
            <person name="Hall N."/>
            <person name="Watson M."/>
            <person name="Adriaenssens E.M."/>
            <person name="Foster-Nyarko E."/>
            <person name="Jarju S."/>
            <person name="Secka A."/>
            <person name="Antonio M."/>
            <person name="Oren A."/>
            <person name="Chaudhuri R.R."/>
            <person name="La Ragione R."/>
            <person name="Hildebrand F."/>
            <person name="Pallen M.J."/>
        </authorList>
    </citation>
    <scope>NUCLEOTIDE SEQUENCE</scope>
    <source>
        <strain evidence="10">ChiSxjej1B13-7041</strain>
    </source>
</reference>
<feature type="modified residue" description="4-aspartylphosphate" evidence="7">
    <location>
        <position position="53"/>
    </location>
</feature>
<sequence length="215" mass="23495">MKIIVIDDDSFICLSLKTILQADPEITVSATGTSGQEAIALYRRLHPDILLMDIQMPGMSGLEAGELILQEDPRAKLLFLTTFSDNDYIIQALRIGAKGYLIKQNIDSIAPALKAVLAGQSVFGTEISAKLPDLMSAPAGPSLSSLGLSQREFSILEQVAQGLNNREIADALFLSEGTVRNYLSVILDKLQLRDRTQLAIYYYKNFPQGPKNPAP</sequence>
<gene>
    <name evidence="10" type="ORF">IAB98_13165</name>
</gene>
<dbReference type="SUPFAM" id="SSF46894">
    <property type="entry name" value="C-terminal effector domain of the bipartite response regulators"/>
    <property type="match status" value="1"/>
</dbReference>
<accession>A0A9D1EMF7</accession>
<evidence type="ECO:0000259" key="8">
    <source>
        <dbReference type="PROSITE" id="PS50043"/>
    </source>
</evidence>
<evidence type="ECO:0000313" key="10">
    <source>
        <dbReference type="EMBL" id="HIR94357.1"/>
    </source>
</evidence>
<feature type="domain" description="HTH luxR-type" evidence="8">
    <location>
        <begin position="141"/>
        <end position="206"/>
    </location>
</feature>
<evidence type="ECO:0000256" key="6">
    <source>
        <dbReference type="ARBA" id="ARBA00024867"/>
    </source>
</evidence>
<evidence type="ECO:0000256" key="2">
    <source>
        <dbReference type="ARBA" id="ARBA00022553"/>
    </source>
</evidence>
<dbReference type="PROSITE" id="PS50043">
    <property type="entry name" value="HTH_LUXR_2"/>
    <property type="match status" value="1"/>
</dbReference>
<evidence type="ECO:0000259" key="9">
    <source>
        <dbReference type="PROSITE" id="PS50110"/>
    </source>
</evidence>
<dbReference type="PANTHER" id="PTHR43214:SF40">
    <property type="entry name" value="TRANSCRIPTIONAL REGULATORY PROTEIN LNRK"/>
    <property type="match status" value="1"/>
</dbReference>
<dbReference type="InterPro" id="IPR058245">
    <property type="entry name" value="NreC/VraR/RcsB-like_REC"/>
</dbReference>
<protein>
    <recommendedName>
        <fullName evidence="1">Stage 0 sporulation protein A homolog</fullName>
    </recommendedName>
</protein>
<comment type="caution">
    <text evidence="10">The sequence shown here is derived from an EMBL/GenBank/DDBJ whole genome shotgun (WGS) entry which is preliminary data.</text>
</comment>
<dbReference type="SUPFAM" id="SSF52172">
    <property type="entry name" value="CheY-like"/>
    <property type="match status" value="1"/>
</dbReference>
<reference evidence="10" key="1">
    <citation type="submission" date="2020-10" db="EMBL/GenBank/DDBJ databases">
        <authorList>
            <person name="Gilroy R."/>
        </authorList>
    </citation>
    <scope>NUCLEOTIDE SEQUENCE</scope>
    <source>
        <strain evidence="10">ChiSxjej1B13-7041</strain>
    </source>
</reference>
<keyword evidence="2 7" id="KW-0597">Phosphoprotein</keyword>
<dbReference type="InterPro" id="IPR001789">
    <property type="entry name" value="Sig_transdc_resp-reg_receiver"/>
</dbReference>
<feature type="domain" description="Response regulatory" evidence="9">
    <location>
        <begin position="2"/>
        <end position="118"/>
    </location>
</feature>
<dbReference type="InterPro" id="IPR039420">
    <property type="entry name" value="WalR-like"/>
</dbReference>
<dbReference type="CDD" id="cd06170">
    <property type="entry name" value="LuxR_C_like"/>
    <property type="match status" value="1"/>
</dbReference>
<dbReference type="Pfam" id="PF00072">
    <property type="entry name" value="Response_reg"/>
    <property type="match status" value="1"/>
</dbReference>
<evidence type="ECO:0000256" key="5">
    <source>
        <dbReference type="ARBA" id="ARBA00023163"/>
    </source>
</evidence>
<dbReference type="PROSITE" id="PS50110">
    <property type="entry name" value="RESPONSE_REGULATORY"/>
    <property type="match status" value="1"/>
</dbReference>
<evidence type="ECO:0000256" key="4">
    <source>
        <dbReference type="ARBA" id="ARBA00023125"/>
    </source>
</evidence>
<dbReference type="AlphaFoldDB" id="A0A9D1EMF7"/>
<dbReference type="SMART" id="SM00421">
    <property type="entry name" value="HTH_LUXR"/>
    <property type="match status" value="1"/>
</dbReference>
<dbReference type="PANTHER" id="PTHR43214">
    <property type="entry name" value="TWO-COMPONENT RESPONSE REGULATOR"/>
    <property type="match status" value="1"/>
</dbReference>
<dbReference type="Pfam" id="PF00196">
    <property type="entry name" value="GerE"/>
    <property type="match status" value="1"/>
</dbReference>
<keyword evidence="3" id="KW-0805">Transcription regulation</keyword>
<name>A0A9D1EMF7_9FIRM</name>
<dbReference type="GO" id="GO:0006355">
    <property type="term" value="P:regulation of DNA-templated transcription"/>
    <property type="evidence" value="ECO:0007669"/>
    <property type="project" value="InterPro"/>
</dbReference>